<evidence type="ECO:0000313" key="2">
    <source>
        <dbReference type="Proteomes" id="UP000262699"/>
    </source>
</evidence>
<comment type="caution">
    <text evidence="1">The sequence shown here is derived from an EMBL/GenBank/DDBJ whole genome shotgun (WGS) entry which is preliminary data.</text>
</comment>
<reference evidence="1 2" key="1">
    <citation type="journal article" date="2018" name="Nat. Biotechnol.">
        <title>A standardized bacterial taxonomy based on genome phylogeny substantially revises the tree of life.</title>
        <authorList>
            <person name="Parks D.H."/>
            <person name="Chuvochina M."/>
            <person name="Waite D.W."/>
            <person name="Rinke C."/>
            <person name="Skarshewski A."/>
            <person name="Chaumeil P.A."/>
            <person name="Hugenholtz P."/>
        </authorList>
    </citation>
    <scope>NUCLEOTIDE SEQUENCE [LARGE SCALE GENOMIC DNA]</scope>
    <source>
        <strain evidence="1">UBA9015</strain>
    </source>
</reference>
<dbReference type="AlphaFoldDB" id="A0A3D0WDT9"/>
<evidence type="ECO:0000313" key="1">
    <source>
        <dbReference type="EMBL" id="HCB76792.1"/>
    </source>
</evidence>
<organism evidence="1 2">
    <name type="scientific">Sphingomonas bacterium</name>
    <dbReference type="NCBI Taxonomy" id="1895847"/>
    <lineage>
        <taxon>Bacteria</taxon>
        <taxon>Pseudomonadati</taxon>
        <taxon>Pseudomonadota</taxon>
        <taxon>Alphaproteobacteria</taxon>
        <taxon>Sphingomonadales</taxon>
        <taxon>Sphingomonadaceae</taxon>
        <taxon>Sphingomonas</taxon>
    </lineage>
</organism>
<name>A0A3D0WDT9_9SPHN</name>
<proteinExistence type="predicted"/>
<protein>
    <submittedName>
        <fullName evidence="1">Esterase</fullName>
    </submittedName>
</protein>
<dbReference type="Proteomes" id="UP000262699">
    <property type="component" value="Unassembled WGS sequence"/>
</dbReference>
<sequence length="41" mass="3958">MPLSDVADAAFAPAARAVTAGAFPGATLGLITAEGERALVS</sequence>
<feature type="non-terminal residue" evidence="1">
    <location>
        <position position="41"/>
    </location>
</feature>
<dbReference type="EMBL" id="DOYJ01000324">
    <property type="protein sequence ID" value="HCB76792.1"/>
    <property type="molecule type" value="Genomic_DNA"/>
</dbReference>
<gene>
    <name evidence="1" type="ORF">DEP91_11585</name>
</gene>
<accession>A0A3D0WDT9</accession>